<evidence type="ECO:0000313" key="2">
    <source>
        <dbReference type="Proteomes" id="UP000233417"/>
    </source>
</evidence>
<evidence type="ECO:0000313" key="1">
    <source>
        <dbReference type="EMBL" id="PKN02672.1"/>
    </source>
</evidence>
<gene>
    <name evidence="1" type="ORF">CVU76_01375</name>
</gene>
<dbReference type="AlphaFoldDB" id="A0A2N2F3A5"/>
<name>A0A2N2F3A5_9BACT</name>
<dbReference type="Proteomes" id="UP000233417">
    <property type="component" value="Unassembled WGS sequence"/>
</dbReference>
<reference evidence="1 2" key="1">
    <citation type="journal article" date="2017" name="ISME J.">
        <title>Potential for microbial H2 and metal transformations associated with novel bacteria and archaea in deep terrestrial subsurface sediments.</title>
        <authorList>
            <person name="Hernsdorf A.W."/>
            <person name="Amano Y."/>
            <person name="Miyakawa K."/>
            <person name="Ise K."/>
            <person name="Suzuki Y."/>
            <person name="Anantharaman K."/>
            <person name="Probst A."/>
            <person name="Burstein D."/>
            <person name="Thomas B.C."/>
            <person name="Banfield J.F."/>
        </authorList>
    </citation>
    <scope>NUCLEOTIDE SEQUENCE [LARGE SCALE GENOMIC DNA]</scope>
    <source>
        <strain evidence="1">HGW-Dojkabacteria-1</strain>
    </source>
</reference>
<accession>A0A2N2F3A5</accession>
<comment type="caution">
    <text evidence="1">The sequence shown here is derived from an EMBL/GenBank/DDBJ whole genome shotgun (WGS) entry which is preliminary data.</text>
</comment>
<protein>
    <submittedName>
        <fullName evidence="1">Uncharacterized protein</fullName>
    </submittedName>
</protein>
<dbReference type="EMBL" id="PHAO01000001">
    <property type="protein sequence ID" value="PKN02672.1"/>
    <property type="molecule type" value="Genomic_DNA"/>
</dbReference>
<organism evidence="1 2">
    <name type="scientific">Candidatus Dojkabacteria bacterium HGW-Dojkabacteria-1</name>
    <dbReference type="NCBI Taxonomy" id="2013761"/>
    <lineage>
        <taxon>Bacteria</taxon>
        <taxon>Candidatus Dojkabacteria</taxon>
    </lineage>
</organism>
<sequence>MPTFTNDNGDTVWIRDESKPALYVGNPKSQRERLDIRRERTVICTARAMRLEMTEEELEDVIARNAQNVEMEPDDLRELALQYLELEETNSNGIEKE</sequence>
<proteinExistence type="predicted"/>